<evidence type="ECO:0000313" key="5">
    <source>
        <dbReference type="Proteomes" id="UP000245956"/>
    </source>
</evidence>
<dbReference type="InterPro" id="IPR021860">
    <property type="entry name" value="Peptidase_S12_Pab87-rel_C"/>
</dbReference>
<evidence type="ECO:0000259" key="2">
    <source>
        <dbReference type="Pfam" id="PF00144"/>
    </source>
</evidence>
<evidence type="ECO:0000256" key="1">
    <source>
        <dbReference type="ARBA" id="ARBA00038215"/>
    </source>
</evidence>
<reference evidence="4 5" key="1">
    <citation type="journal article" date="2016" name="Front. Microbiol.">
        <title>Genome and transcriptome sequences reveal the specific parasitism of the nematophagous Purpureocillium lilacinum 36-1.</title>
        <authorList>
            <person name="Xie J."/>
            <person name="Li S."/>
            <person name="Mo C."/>
            <person name="Xiao X."/>
            <person name="Peng D."/>
            <person name="Wang G."/>
            <person name="Xiao Y."/>
        </authorList>
    </citation>
    <scope>NUCLEOTIDE SEQUENCE [LARGE SCALE GENOMIC DNA]</scope>
    <source>
        <strain evidence="4 5">36-1</strain>
    </source>
</reference>
<dbReference type="Proteomes" id="UP000245956">
    <property type="component" value="Unassembled WGS sequence"/>
</dbReference>
<evidence type="ECO:0008006" key="6">
    <source>
        <dbReference type="Google" id="ProtNLM"/>
    </source>
</evidence>
<dbReference type="InterPro" id="IPR050491">
    <property type="entry name" value="AmpC-like"/>
</dbReference>
<organism evidence="4 5">
    <name type="scientific">Purpureocillium lilacinum</name>
    <name type="common">Paecilomyces lilacinus</name>
    <dbReference type="NCBI Taxonomy" id="33203"/>
    <lineage>
        <taxon>Eukaryota</taxon>
        <taxon>Fungi</taxon>
        <taxon>Dikarya</taxon>
        <taxon>Ascomycota</taxon>
        <taxon>Pezizomycotina</taxon>
        <taxon>Sordariomycetes</taxon>
        <taxon>Hypocreomycetidae</taxon>
        <taxon>Hypocreales</taxon>
        <taxon>Ophiocordycipitaceae</taxon>
        <taxon>Purpureocillium</taxon>
    </lineage>
</organism>
<dbReference type="PANTHER" id="PTHR46825:SF9">
    <property type="entry name" value="BETA-LACTAMASE-RELATED DOMAIN-CONTAINING PROTEIN"/>
    <property type="match status" value="1"/>
</dbReference>
<proteinExistence type="inferred from homology"/>
<dbReference type="Pfam" id="PF11954">
    <property type="entry name" value="DUF3471"/>
    <property type="match status" value="1"/>
</dbReference>
<comment type="caution">
    <text evidence="4">The sequence shown here is derived from an EMBL/GenBank/DDBJ whole genome shotgun (WGS) entry which is preliminary data.</text>
</comment>
<feature type="domain" description="Beta-lactamase-related" evidence="2">
    <location>
        <begin position="157"/>
        <end position="485"/>
    </location>
</feature>
<dbReference type="Pfam" id="PF00144">
    <property type="entry name" value="Beta-lactamase"/>
    <property type="match status" value="1"/>
</dbReference>
<feature type="domain" description="Peptidase S12 Pab87-related C-terminal" evidence="3">
    <location>
        <begin position="545"/>
        <end position="641"/>
    </location>
</feature>
<dbReference type="EMBL" id="LCWV01000001">
    <property type="protein sequence ID" value="PWI76368.1"/>
    <property type="molecule type" value="Genomic_DNA"/>
</dbReference>
<dbReference type="SUPFAM" id="SSF56601">
    <property type="entry name" value="beta-lactamase/transpeptidase-like"/>
    <property type="match status" value="1"/>
</dbReference>
<comment type="similarity">
    <text evidence="1">Belongs to the peptidase S12 family.</text>
</comment>
<gene>
    <name evidence="4" type="ORF">PCL_03562</name>
</gene>
<evidence type="ECO:0000313" key="4">
    <source>
        <dbReference type="EMBL" id="PWI76368.1"/>
    </source>
</evidence>
<name>A0A2U3EPD3_PURLI</name>
<accession>A0A2U3EPD3</accession>
<dbReference type="AlphaFoldDB" id="A0A2U3EPD3"/>
<protein>
    <recommendedName>
        <fullName evidence="6">Penicillin-binding protein</fullName>
    </recommendedName>
</protein>
<dbReference type="Gene3D" id="3.40.710.10">
    <property type="entry name" value="DD-peptidase/beta-lactamase superfamily"/>
    <property type="match status" value="1"/>
</dbReference>
<evidence type="ECO:0000259" key="3">
    <source>
        <dbReference type="Pfam" id="PF11954"/>
    </source>
</evidence>
<dbReference type="PANTHER" id="PTHR46825">
    <property type="entry name" value="D-ALANYL-D-ALANINE-CARBOXYPEPTIDASE/ENDOPEPTIDASE AMPH"/>
    <property type="match status" value="1"/>
</dbReference>
<dbReference type="InterPro" id="IPR001466">
    <property type="entry name" value="Beta-lactam-related"/>
</dbReference>
<sequence length="660" mass="73723">MHRVPEPEVRHGCELVMHYRGASGASSSRECTKDLEELSNWIATRRALASLAWRLCRCISNQLPLEQPSTPLLPLSATAHGATFQLRVIHLPYAIRAINASLYPVHFAKHGGDIGLWAKRQGVATMLLFTETLKTVLLAIMATESPQMSPSPLTNDFNRFVTETLARWKVPGMSLAVVDGESIYSQGYGHASLPHVKATPETLWYGASTTKAQIAATLAKLIASKKYPELADGWATPISSILREDFVLEDEWATSHVTLEDAVCHRSGLPRHDSACARTIDGKELTPVDLVRNMRNLTLTAEPRVKFQYCNLMYTTLGHVIETVTGKTLGQALRDEIWGPLGMNSTYFYLHEAQAAPAHFASGYYWDKKAETFKEAGFMGTTELAGAGAVISTVQDYGRWLKCLLHENEPFSKDVHNDIKKPRMLITTEPTRGADIVHYGLGWARKVYRGHVVYSHSGGMHAYGTQTYWVPEANFGAVAFANTSWSSNAVEDIIIYRLIEDKLGIAESERFDFDGDWADKIEQLAAEMPLDEAQKTIFPDKPERPLPPTFDIGELVGTYADPGYGQMTLSEQPHPNKTGETILVADRSNMTWQYHLRLYHVSGDYWLVHLTTPPNPTFLNEYQQGEFRRGIDGKVSALEINWMSRVEGTIEGKCVFRKTS</sequence>
<dbReference type="InterPro" id="IPR012338">
    <property type="entry name" value="Beta-lactam/transpept-like"/>
</dbReference>